<dbReference type="AlphaFoldDB" id="M7ZC41"/>
<name>M7ZC41_TRIUA</name>
<dbReference type="EMBL" id="KD148184">
    <property type="protein sequence ID" value="EMS57221.1"/>
    <property type="molecule type" value="Genomic_DNA"/>
</dbReference>
<sequence>MPPPPPVLPATAPASQPPSAGPPLLRRPPSIFCLWFPASASASAAVAGAIAKSQGRDGEIFVCDWVMPLMCCFYQWRVSNVAAANAYTEREREVNPNAWTAIYIIRQMTYIQASRWIHNLVDGISRHTVQVNPNAWTAIYIIRQMTYIQASRWIHNLVDGISRHTVQVNPNAWTAIYIIRQMTYIQASRWIHNLVDGISRHTVQVNPNAWTAIYIIRQMTYIQAPKVSICDYLSKRLLFYWSVSSSQTRSTDDLMSDCSHNDVLATSLDNLLLSTNCKKLKLTDFGLAREETTTEMMTTETETY</sequence>
<dbReference type="STRING" id="4572.M7ZC41"/>
<reference evidence="1" key="1">
    <citation type="journal article" date="2013" name="Nature">
        <title>Draft genome of the wheat A-genome progenitor Triticum urartu.</title>
        <authorList>
            <person name="Ling H.Q."/>
            <person name="Zhao S."/>
            <person name="Liu D."/>
            <person name="Wang J."/>
            <person name="Sun H."/>
            <person name="Zhang C."/>
            <person name="Fan H."/>
            <person name="Li D."/>
            <person name="Dong L."/>
            <person name="Tao Y."/>
            <person name="Gao C."/>
            <person name="Wu H."/>
            <person name="Li Y."/>
            <person name="Cui Y."/>
            <person name="Guo X."/>
            <person name="Zheng S."/>
            <person name="Wang B."/>
            <person name="Yu K."/>
            <person name="Liang Q."/>
            <person name="Yang W."/>
            <person name="Lou X."/>
            <person name="Chen J."/>
            <person name="Feng M."/>
            <person name="Jian J."/>
            <person name="Zhang X."/>
            <person name="Luo G."/>
            <person name="Jiang Y."/>
            <person name="Liu J."/>
            <person name="Wang Z."/>
            <person name="Sha Y."/>
            <person name="Zhang B."/>
            <person name="Wu H."/>
            <person name="Tang D."/>
            <person name="Shen Q."/>
            <person name="Xue P."/>
            <person name="Zou S."/>
            <person name="Wang X."/>
            <person name="Liu X."/>
            <person name="Wang F."/>
            <person name="Yang Y."/>
            <person name="An X."/>
            <person name="Dong Z."/>
            <person name="Zhang K."/>
            <person name="Zhang X."/>
            <person name="Luo M.C."/>
            <person name="Dvorak J."/>
            <person name="Tong Y."/>
            <person name="Wang J."/>
            <person name="Yang H."/>
            <person name="Li Z."/>
            <person name="Wang D."/>
            <person name="Zhang A."/>
            <person name="Wang J."/>
        </authorList>
    </citation>
    <scope>NUCLEOTIDE SEQUENCE</scope>
</reference>
<organism evidence="1">
    <name type="scientific">Triticum urartu</name>
    <name type="common">Red wild einkorn</name>
    <name type="synonym">Crithodium urartu</name>
    <dbReference type="NCBI Taxonomy" id="4572"/>
    <lineage>
        <taxon>Eukaryota</taxon>
        <taxon>Viridiplantae</taxon>
        <taxon>Streptophyta</taxon>
        <taxon>Embryophyta</taxon>
        <taxon>Tracheophyta</taxon>
        <taxon>Spermatophyta</taxon>
        <taxon>Magnoliopsida</taxon>
        <taxon>Liliopsida</taxon>
        <taxon>Poales</taxon>
        <taxon>Poaceae</taxon>
        <taxon>BOP clade</taxon>
        <taxon>Pooideae</taxon>
        <taxon>Triticodae</taxon>
        <taxon>Triticeae</taxon>
        <taxon>Triticinae</taxon>
        <taxon>Triticum</taxon>
    </lineage>
</organism>
<gene>
    <name evidence="1" type="ORF">TRIUR3_09180</name>
</gene>
<protein>
    <recommendedName>
        <fullName evidence="2">Protein kinase domain-containing protein</fullName>
    </recommendedName>
</protein>
<evidence type="ECO:0008006" key="2">
    <source>
        <dbReference type="Google" id="ProtNLM"/>
    </source>
</evidence>
<accession>M7ZC41</accession>
<proteinExistence type="predicted"/>
<evidence type="ECO:0000313" key="1">
    <source>
        <dbReference type="EMBL" id="EMS57221.1"/>
    </source>
</evidence>